<protein>
    <submittedName>
        <fullName evidence="10">Glycosyltransferase family 2 protein</fullName>
    </submittedName>
</protein>
<keyword evidence="2" id="KW-0328">Glycosyltransferase</keyword>
<keyword evidence="7 8" id="KW-0472">Membrane</keyword>
<dbReference type="RefSeq" id="WP_208150173.1">
    <property type="nucleotide sequence ID" value="NZ_JAGETV010000015.1"/>
</dbReference>
<keyword evidence="5" id="KW-0448">Lipopolysaccharide biosynthesis</keyword>
<proteinExistence type="predicted"/>
<dbReference type="Pfam" id="PF00535">
    <property type="entry name" value="Glycos_transf_2"/>
    <property type="match status" value="1"/>
</dbReference>
<dbReference type="Gene3D" id="3.90.550.10">
    <property type="entry name" value="Spore Coat Polysaccharide Biosynthesis Protein SpsA, Chain A"/>
    <property type="match status" value="1"/>
</dbReference>
<dbReference type="InterPro" id="IPR001173">
    <property type="entry name" value="Glyco_trans_2-like"/>
</dbReference>
<accession>A0ABS3Q5R7</accession>
<evidence type="ECO:0000259" key="9">
    <source>
        <dbReference type="Pfam" id="PF00535"/>
    </source>
</evidence>
<gene>
    <name evidence="10" type="ORF">J3998_08665</name>
</gene>
<dbReference type="PANTHER" id="PTHR48090:SF3">
    <property type="entry name" value="UNDECAPRENYL-PHOSPHATE 4-DEOXY-4-FORMAMIDO-L-ARABINOSE TRANSFERASE"/>
    <property type="match status" value="1"/>
</dbReference>
<dbReference type="EMBL" id="JAGETV010000015">
    <property type="protein sequence ID" value="MBO1927647.1"/>
    <property type="molecule type" value="Genomic_DNA"/>
</dbReference>
<evidence type="ECO:0000256" key="3">
    <source>
        <dbReference type="ARBA" id="ARBA00022679"/>
    </source>
</evidence>
<keyword evidence="11" id="KW-1185">Reference proteome</keyword>
<evidence type="ECO:0000256" key="7">
    <source>
        <dbReference type="ARBA" id="ARBA00023136"/>
    </source>
</evidence>
<evidence type="ECO:0000256" key="8">
    <source>
        <dbReference type="SAM" id="Phobius"/>
    </source>
</evidence>
<dbReference type="InterPro" id="IPR050256">
    <property type="entry name" value="Glycosyltransferase_2"/>
</dbReference>
<dbReference type="PANTHER" id="PTHR48090">
    <property type="entry name" value="UNDECAPRENYL-PHOSPHATE 4-DEOXY-4-FORMAMIDO-L-ARABINOSE TRANSFERASE-RELATED"/>
    <property type="match status" value="1"/>
</dbReference>
<evidence type="ECO:0000256" key="1">
    <source>
        <dbReference type="ARBA" id="ARBA00022475"/>
    </source>
</evidence>
<keyword evidence="4 8" id="KW-0812">Transmembrane</keyword>
<evidence type="ECO:0000256" key="5">
    <source>
        <dbReference type="ARBA" id="ARBA00022985"/>
    </source>
</evidence>
<keyword evidence="3" id="KW-0808">Transferase</keyword>
<comment type="caution">
    <text evidence="10">The sequence shown here is derived from an EMBL/GenBank/DDBJ whole genome shotgun (WGS) entry which is preliminary data.</text>
</comment>
<evidence type="ECO:0000256" key="6">
    <source>
        <dbReference type="ARBA" id="ARBA00022989"/>
    </source>
</evidence>
<keyword evidence="6 8" id="KW-1133">Transmembrane helix</keyword>
<feature type="transmembrane region" description="Helical" evidence="8">
    <location>
        <begin position="240"/>
        <end position="262"/>
    </location>
</feature>
<sequence>MQSYHLSIVIPMYNEQENVEPMVSTVFSALENYEQPWELIVVNDGSSDQTAEFLTTQAEQFGEALKVINLQRNYGQTAAMQAGIDAASGEVIATLDGDLQNDPKDIPRMVERLVNEDLDLVAGWRKDRKDDLVLRKIPSRIANRLIGKMTGVTLNDYGCSLKIYRASILKSITLYGEMHRFIPAWMATETLPSRIKEEVVTHHARQFGESKYGISRTFRVIIDLLFVFFFMKFRARPSHFFGQIGLGFGALGSLGLAYLGVIKLLGEDIGTRPLLIISVLLMVMSVQFLLSGILAEMISRTYYSASDRKPYSIRNKKNLS</sequence>
<evidence type="ECO:0000313" key="11">
    <source>
        <dbReference type="Proteomes" id="UP000664835"/>
    </source>
</evidence>
<organism evidence="10 11">
    <name type="scientific">Thiomicrorhabdus marina</name>
    <dbReference type="NCBI Taxonomy" id="2818442"/>
    <lineage>
        <taxon>Bacteria</taxon>
        <taxon>Pseudomonadati</taxon>
        <taxon>Pseudomonadota</taxon>
        <taxon>Gammaproteobacteria</taxon>
        <taxon>Thiotrichales</taxon>
        <taxon>Piscirickettsiaceae</taxon>
        <taxon>Thiomicrorhabdus</taxon>
    </lineage>
</organism>
<evidence type="ECO:0000256" key="2">
    <source>
        <dbReference type="ARBA" id="ARBA00022676"/>
    </source>
</evidence>
<dbReference type="SUPFAM" id="SSF53448">
    <property type="entry name" value="Nucleotide-diphospho-sugar transferases"/>
    <property type="match status" value="1"/>
</dbReference>
<reference evidence="10 11" key="1">
    <citation type="submission" date="2021-03" db="EMBL/GenBank/DDBJ databases">
        <title>Thiomicrorhabdus sp.nov.,novel sulfur-oxidizing bacteria isolated from coastal sediment.</title>
        <authorList>
            <person name="Liu X."/>
        </authorList>
    </citation>
    <scope>NUCLEOTIDE SEQUENCE [LARGE SCALE GENOMIC DNA]</scope>
    <source>
        <strain evidence="10 11">6S2-11</strain>
    </source>
</reference>
<dbReference type="CDD" id="cd04187">
    <property type="entry name" value="DPM1_like_bac"/>
    <property type="match status" value="1"/>
</dbReference>
<feature type="domain" description="Glycosyltransferase 2-like" evidence="9">
    <location>
        <begin position="7"/>
        <end position="172"/>
    </location>
</feature>
<evidence type="ECO:0000313" key="10">
    <source>
        <dbReference type="EMBL" id="MBO1927647.1"/>
    </source>
</evidence>
<dbReference type="InterPro" id="IPR029044">
    <property type="entry name" value="Nucleotide-diphossugar_trans"/>
</dbReference>
<feature type="transmembrane region" description="Helical" evidence="8">
    <location>
        <begin position="274"/>
        <end position="295"/>
    </location>
</feature>
<evidence type="ECO:0000256" key="4">
    <source>
        <dbReference type="ARBA" id="ARBA00022692"/>
    </source>
</evidence>
<name>A0ABS3Q5R7_9GAMM</name>
<keyword evidence="1" id="KW-1003">Cell membrane</keyword>
<dbReference type="Proteomes" id="UP000664835">
    <property type="component" value="Unassembled WGS sequence"/>
</dbReference>